<evidence type="ECO:0000256" key="2">
    <source>
        <dbReference type="ARBA" id="ARBA00022829"/>
    </source>
</evidence>
<organism evidence="4 5">
    <name type="scientific">Gordonia phosphorivorans</name>
    <dbReference type="NCBI Taxonomy" id="1056982"/>
    <lineage>
        <taxon>Bacteria</taxon>
        <taxon>Bacillati</taxon>
        <taxon>Actinomycetota</taxon>
        <taxon>Actinomycetes</taxon>
        <taxon>Mycobacteriales</taxon>
        <taxon>Gordoniaceae</taxon>
        <taxon>Gordonia</taxon>
    </lineage>
</organism>
<comment type="caution">
    <text evidence="4">The sequence shown here is derived from an EMBL/GenBank/DDBJ whole genome shotgun (WGS) entry which is preliminary data.</text>
</comment>
<name>A0ABV6H6L3_9ACTN</name>
<dbReference type="SUPFAM" id="SSF110849">
    <property type="entry name" value="ParB/Sulfiredoxin"/>
    <property type="match status" value="1"/>
</dbReference>
<reference evidence="4 5" key="1">
    <citation type="submission" date="2024-09" db="EMBL/GenBank/DDBJ databases">
        <authorList>
            <person name="Sun Q."/>
            <person name="Mori K."/>
        </authorList>
    </citation>
    <scope>NUCLEOTIDE SEQUENCE [LARGE SCALE GENOMIC DNA]</scope>
    <source>
        <strain evidence="4 5">CCM 7957</strain>
    </source>
</reference>
<dbReference type="SMART" id="SM00470">
    <property type="entry name" value="ParB"/>
    <property type="match status" value="1"/>
</dbReference>
<dbReference type="PANTHER" id="PTHR33375">
    <property type="entry name" value="CHROMOSOME-PARTITIONING PROTEIN PARB-RELATED"/>
    <property type="match status" value="1"/>
</dbReference>
<dbReference type="Pfam" id="PF17762">
    <property type="entry name" value="HTH_ParB"/>
    <property type="match status" value="1"/>
</dbReference>
<accession>A0ABV6H6L3</accession>
<dbReference type="Gene3D" id="1.10.10.2830">
    <property type="match status" value="1"/>
</dbReference>
<protein>
    <submittedName>
        <fullName evidence="4">ParB/RepB/Spo0J family partition protein</fullName>
    </submittedName>
</protein>
<dbReference type="InterPro" id="IPR050336">
    <property type="entry name" value="Chromosome_partition/occlusion"/>
</dbReference>
<proteinExistence type="inferred from homology"/>
<dbReference type="PANTHER" id="PTHR33375:SF1">
    <property type="entry name" value="CHROMOSOME-PARTITIONING PROTEIN PARB-RELATED"/>
    <property type="match status" value="1"/>
</dbReference>
<dbReference type="SUPFAM" id="SSF109709">
    <property type="entry name" value="KorB DNA-binding domain-like"/>
    <property type="match status" value="1"/>
</dbReference>
<keyword evidence="5" id="KW-1185">Reference proteome</keyword>
<dbReference type="InterPro" id="IPR036086">
    <property type="entry name" value="ParB/Sulfiredoxin_sf"/>
</dbReference>
<dbReference type="Proteomes" id="UP001589783">
    <property type="component" value="Unassembled WGS sequence"/>
</dbReference>
<evidence type="ECO:0000256" key="1">
    <source>
        <dbReference type="ARBA" id="ARBA00006295"/>
    </source>
</evidence>
<feature type="domain" description="ParB-like N-terminal" evidence="3">
    <location>
        <begin position="15"/>
        <end position="105"/>
    </location>
</feature>
<sequence>MTTAPEDISTEVEQKFLNLDQIEFHPRNLRRSVGDVTGLAATIRAQGVLQSVLVVPHDGKYRLLAGHRRVTAARKAGLTQIPATVNHSMIDDEAAQIAVMLTENRDRESLTPDEEATGVQEMLDIGESVATIAKRVGWSKTKVRARVKIAALPEEVRGKLNDHTVSISDAIVVAEAAEQDRPRLEKALGTVNWAVECEKVRRDADQRAKLAAQIKAAEAAGVTKFPWPDAWTAHELCAKERAAVDAGHPVAGASTNRWDADGVAGLISREDAISYWIKPASWEGEDLLVVTYLFADEPVADAAPECSTALCSAPATDGDLCRRHHEAAVAGRAAAAERAERVKSVKAATSVRREHLRNLQDAVACELAGRALILYGAHTETAAPLDFDTYLNVPDDGGDDDALIDASATWLRGATPPQLVKLVAYSALTNTRGEQILSGTRWTSRDVDGAAALLADVIDYTNLLTESGYRLSDIEQTIVDEYTADLHKHTAGEEKE</sequence>
<evidence type="ECO:0000313" key="5">
    <source>
        <dbReference type="Proteomes" id="UP001589783"/>
    </source>
</evidence>
<comment type="similarity">
    <text evidence="1">Belongs to the ParB family.</text>
</comment>
<dbReference type="InterPro" id="IPR004437">
    <property type="entry name" value="ParB/RepB/Spo0J"/>
</dbReference>
<evidence type="ECO:0000313" key="4">
    <source>
        <dbReference type="EMBL" id="MFC0314511.1"/>
    </source>
</evidence>
<dbReference type="RefSeq" id="WP_382362363.1">
    <property type="nucleotide sequence ID" value="NZ_JBHLWV010000016.1"/>
</dbReference>
<dbReference type="Pfam" id="PF02195">
    <property type="entry name" value="ParB_N"/>
    <property type="match status" value="1"/>
</dbReference>
<keyword evidence="2" id="KW-0159">Chromosome partition</keyword>
<dbReference type="InterPro" id="IPR003115">
    <property type="entry name" value="ParB_N"/>
</dbReference>
<dbReference type="NCBIfam" id="TIGR00180">
    <property type="entry name" value="parB_part"/>
    <property type="match status" value="1"/>
</dbReference>
<gene>
    <name evidence="4" type="ORF">ACFFJD_06560</name>
</gene>
<evidence type="ECO:0000259" key="3">
    <source>
        <dbReference type="SMART" id="SM00470"/>
    </source>
</evidence>
<dbReference type="Gene3D" id="3.90.1530.30">
    <property type="match status" value="1"/>
</dbReference>
<dbReference type="InterPro" id="IPR041468">
    <property type="entry name" value="HTH_ParB/Spo0J"/>
</dbReference>
<dbReference type="EMBL" id="JBHLWV010000016">
    <property type="protein sequence ID" value="MFC0314511.1"/>
    <property type="molecule type" value="Genomic_DNA"/>
</dbReference>